<dbReference type="EMBL" id="AASATZ010000009">
    <property type="protein sequence ID" value="EFA4418131.1"/>
    <property type="molecule type" value="Genomic_DNA"/>
</dbReference>
<evidence type="ECO:0000256" key="4">
    <source>
        <dbReference type="ARBA" id="ARBA00022692"/>
    </source>
</evidence>
<evidence type="ECO:0000256" key="3">
    <source>
        <dbReference type="ARBA" id="ARBA00022519"/>
    </source>
</evidence>
<feature type="transmembrane region" description="Helical" evidence="7">
    <location>
        <begin position="421"/>
        <end position="441"/>
    </location>
</feature>
<evidence type="ECO:0000259" key="8">
    <source>
        <dbReference type="Pfam" id="PF06808"/>
    </source>
</evidence>
<dbReference type="Pfam" id="PF06808">
    <property type="entry name" value="DctM"/>
    <property type="match status" value="1"/>
</dbReference>
<evidence type="ECO:0000313" key="20">
    <source>
        <dbReference type="Proteomes" id="UP000555763"/>
    </source>
</evidence>
<comment type="similarity">
    <text evidence="7">Belongs to the TRAP transporter large permease family.</text>
</comment>
<dbReference type="EMBL" id="AATCLQ010000024">
    <property type="protein sequence ID" value="EFJ6482803.1"/>
    <property type="molecule type" value="Genomic_DNA"/>
</dbReference>
<dbReference type="PANTHER" id="PTHR33362">
    <property type="entry name" value="SIALIC ACID TRAP TRANSPORTER PERMEASE PROTEIN SIAT-RELATED"/>
    <property type="match status" value="1"/>
</dbReference>
<feature type="transmembrane region" description="Helical" evidence="7">
    <location>
        <begin position="278"/>
        <end position="300"/>
    </location>
</feature>
<keyword evidence="3 7" id="KW-0997">Cell inner membrane</keyword>
<evidence type="ECO:0000313" key="17">
    <source>
        <dbReference type="Proteomes" id="UP000288730"/>
    </source>
</evidence>
<feature type="transmembrane region" description="Helical" evidence="7">
    <location>
        <begin position="236"/>
        <end position="257"/>
    </location>
</feature>
<reference evidence="16 17" key="3">
    <citation type="submission" date="2019-01" db="EMBL/GenBank/DDBJ databases">
        <title>Genomic analysis of febrile catheter-associated UTI E. coli isolates.</title>
        <authorList>
            <person name="Potter R."/>
            <person name="Zou Z."/>
            <person name="Henderson J."/>
            <person name="Dantas G."/>
        </authorList>
    </citation>
    <scope>NUCLEOTIDE SEQUENCE [LARGE SCALE GENOMIC DNA]</scope>
    <source>
        <strain evidence="16 17">29_CAASB</strain>
    </source>
</reference>
<evidence type="ECO:0000313" key="10">
    <source>
        <dbReference type="EMBL" id="EFA4418131.1"/>
    </source>
</evidence>
<comment type="subcellular location">
    <subcellularLocation>
        <location evidence="1 7">Cell inner membrane</location>
        <topology evidence="1 7">Multi-pass membrane protein</topology>
    </subcellularLocation>
</comment>
<dbReference type="Proteomes" id="UP000555763">
    <property type="component" value="Unassembled WGS sequence"/>
</dbReference>
<name>A0A2T8JJF1_ECOLX</name>
<gene>
    <name evidence="12" type="primary">yiaN</name>
    <name evidence="11" type="ORF">A2J79_003191</name>
    <name evidence="12" type="ORF">A5U30_004361</name>
    <name evidence="10" type="ORF">D3G36_09670</name>
    <name evidence="9" type="ORF">D9J61_12185</name>
    <name evidence="16" type="ORF">EPS76_09430</name>
    <name evidence="15" type="ORF">GP711_14290</name>
    <name evidence="13" type="ORF">GRC73_06950</name>
    <name evidence="14" type="ORF">HIE29_002259</name>
</gene>
<dbReference type="InterPro" id="IPR010656">
    <property type="entry name" value="DctM"/>
</dbReference>
<keyword evidence="5 7" id="KW-1133">Transmembrane helix</keyword>
<keyword evidence="4 7" id="KW-0812">Transmembrane</keyword>
<evidence type="ECO:0000256" key="7">
    <source>
        <dbReference type="RuleBase" id="RU369079"/>
    </source>
</evidence>
<reference evidence="12 20" key="8">
    <citation type="submission" date="2020-02" db="EMBL/GenBank/DDBJ databases">
        <authorList>
            <consortium name="PulseNet: The National Subtyping Network for Foodborne Disease Surveillance"/>
            <person name="Tarr C.L."/>
            <person name="Trees E."/>
            <person name="Katz L.S."/>
            <person name="Carleton-Romer H.A."/>
            <person name="Stroika S."/>
            <person name="Kucerova Z."/>
            <person name="Roache K.F."/>
            <person name="Sabol A.L."/>
            <person name="Besser J."/>
            <person name="Gerner-Smidt P."/>
        </authorList>
    </citation>
    <scope>NUCLEOTIDE SEQUENCE [LARGE SCALE GENOMIC DNA]</scope>
    <source>
        <strain evidence="12 20">PNUSAE002719</strain>
    </source>
</reference>
<comment type="function">
    <text evidence="7">Part of the tripartite ATP-independent periplasmic (TRAP) transport system.</text>
</comment>
<dbReference type="EMBL" id="AATLZG010000036">
    <property type="protein sequence ID" value="EFM8156643.1"/>
    <property type="molecule type" value="Genomic_DNA"/>
</dbReference>
<comment type="caution">
    <text evidence="7">Lacks conserved residue(s) required for the propagation of feature annotation.</text>
</comment>
<dbReference type="GO" id="GO:0022857">
    <property type="term" value="F:transmembrane transporter activity"/>
    <property type="evidence" value="ECO:0007669"/>
    <property type="project" value="UniProtKB-UniRule"/>
</dbReference>
<evidence type="ECO:0000313" key="19">
    <source>
        <dbReference type="Proteomes" id="UP000437875"/>
    </source>
</evidence>
<evidence type="ECO:0000313" key="13">
    <source>
        <dbReference type="EMBL" id="HAH4523741.1"/>
    </source>
</evidence>
<comment type="caution">
    <text evidence="12">The sequence shown here is derived from an EMBL/GenBank/DDBJ whole genome shotgun (WGS) entry which is preliminary data.</text>
</comment>
<reference evidence="9 18" key="2">
    <citation type="submission" date="2018-10" db="EMBL/GenBank/DDBJ databases">
        <authorList>
            <consortium name="NARMS: The National Antimicrobial Resistance Monitoring System"/>
        </authorList>
    </citation>
    <scope>NUCLEOTIDE SEQUENCE [LARGE SCALE GENOMIC DNA]</scope>
    <source>
        <strain evidence="9 18">CVM N17EC1330</strain>
    </source>
</reference>
<feature type="transmembrane region" description="Helical" evidence="7">
    <location>
        <begin position="343"/>
        <end position="361"/>
    </location>
</feature>
<dbReference type="NCBIfam" id="NF011634">
    <property type="entry name" value="PRK15060.1"/>
    <property type="match status" value="1"/>
</dbReference>
<dbReference type="EMBL" id="SCJN01000056">
    <property type="protein sequence ID" value="RXD16660.1"/>
    <property type="molecule type" value="Genomic_DNA"/>
</dbReference>
<reference evidence="13" key="1">
    <citation type="journal article" date="2018" name="Genome Biol.">
        <title>SKESA: strategic k-mer extension for scrupulous assemblies.</title>
        <authorList>
            <person name="Souvorov A."/>
            <person name="Agarwala R."/>
            <person name="Lipman D.J."/>
        </authorList>
    </citation>
    <scope>NUCLEOTIDE SEQUENCE [LARGE SCALE GENOMIC DNA]</scope>
    <source>
        <strain evidence="14">C0382</strain>
        <strain evidence="13">EC00763</strain>
    </source>
</reference>
<proteinExistence type="inferred from homology"/>
<keyword evidence="6 7" id="KW-0472">Membrane</keyword>
<evidence type="ECO:0000313" key="14">
    <source>
        <dbReference type="EMBL" id="HAH7768820.1"/>
    </source>
</evidence>
<dbReference type="Proteomes" id="UP000711811">
    <property type="component" value="Unassembled WGS sequence"/>
</dbReference>
<dbReference type="PANTHER" id="PTHR33362:SF4">
    <property type="entry name" value="2,3-DIKETO-L-GULONATE TRAP TRANSPORTER LARGE PERMEASE PROTEIN YIAN"/>
    <property type="match status" value="1"/>
</dbReference>
<evidence type="ECO:0000313" key="11">
    <source>
        <dbReference type="EMBL" id="EFJ6482803.1"/>
    </source>
</evidence>
<feature type="transmembrane region" description="Helical" evidence="7">
    <location>
        <begin position="461"/>
        <end position="483"/>
    </location>
</feature>
<dbReference type="Proteomes" id="UP000843571">
    <property type="component" value="Unassembled WGS sequence"/>
</dbReference>
<keyword evidence="7" id="KW-0813">Transport</keyword>
<evidence type="ECO:0000256" key="5">
    <source>
        <dbReference type="ARBA" id="ARBA00022989"/>
    </source>
</evidence>
<evidence type="ECO:0000313" key="12">
    <source>
        <dbReference type="EMBL" id="EFM8156643.1"/>
    </source>
</evidence>
<accession>A0A2T8JJF1</accession>
<feature type="transmembrane region" description="Helical" evidence="7">
    <location>
        <begin position="161"/>
        <end position="190"/>
    </location>
</feature>
<evidence type="ECO:0000313" key="16">
    <source>
        <dbReference type="EMBL" id="RXD16660.1"/>
    </source>
</evidence>
<organism evidence="12 20">
    <name type="scientific">Escherichia coli</name>
    <dbReference type="NCBI Taxonomy" id="562"/>
    <lineage>
        <taxon>Bacteria</taxon>
        <taxon>Pseudomonadati</taxon>
        <taxon>Pseudomonadota</taxon>
        <taxon>Gammaproteobacteria</taxon>
        <taxon>Enterobacterales</taxon>
        <taxon>Enterobacteriaceae</taxon>
        <taxon>Escherichia</taxon>
    </lineage>
</organism>
<feature type="domain" description="TRAP C4-dicarboxylate transport system permease DctM subunit" evidence="8">
    <location>
        <begin position="73"/>
        <end position="482"/>
    </location>
</feature>
<dbReference type="Proteomes" id="UP000382540">
    <property type="component" value="Unassembled WGS sequence"/>
</dbReference>
<feature type="transmembrane region" description="Helical" evidence="7">
    <location>
        <begin position="306"/>
        <end position="322"/>
    </location>
</feature>
<dbReference type="EMBL" id="DABCJL010000004">
    <property type="protein sequence ID" value="HAH7768820.1"/>
    <property type="molecule type" value="Genomic_DNA"/>
</dbReference>
<dbReference type="Proteomes" id="UP000437875">
    <property type="component" value="Unassembled WGS sequence"/>
</dbReference>
<comment type="subunit">
    <text evidence="7">The complex comprises the extracytoplasmic solute receptor protein and the two transmembrane proteins.</text>
</comment>
<feature type="transmembrane region" description="Helical" evidence="7">
    <location>
        <begin position="381"/>
        <end position="409"/>
    </location>
</feature>
<reference evidence="11" key="7">
    <citation type="submission" date="2020-02" db="EMBL/GenBank/DDBJ databases">
        <authorList>
            <person name="Ashton P.M."/>
            <person name="Dallman T."/>
            <person name="Nair S."/>
            <person name="De Pinna E."/>
            <person name="Peters T."/>
            <person name="Grant K."/>
        </authorList>
    </citation>
    <scope>NUCLEOTIDE SEQUENCE</scope>
    <source>
        <strain evidence="11">93335</strain>
    </source>
</reference>
<evidence type="ECO:0000313" key="9">
    <source>
        <dbReference type="EMBL" id="EAC1532774.1"/>
    </source>
</evidence>
<sequence length="491" mass="52992">MSGAGLGRYRKNSARLEQLIAHSWRPRWLNVRRRYPHQSDYRIAGIASLIPAVHKYPQPKPTRSLTMTILIFIVSLLGAIAIGVPIAWALLLCGISLMFWMDIFDVQILAQTLVNGADSFSLLAIPFFVLAGEIMNAGGLSQRIVDLPMKLVGHRPGGLGYVGVLAAMIMASLSGSAVADTAAVAALLVPMMRQANYPVNRAAGLIGSGGIIAAIIPPSIPLIIFGVSSGLSISKLFMAGIAPGIMMGVTLMVTWWWQAKRLNLPCQPKASLREVWQSLVSGIWALFLPIIIIGGFRSGLFTPTEAGAVAAFYALFVSVVVYREMTFSTLYHVLINAAKTTSVVMFLVASAAVSAWLITIAELPMMVSELLQPLVDSPRLLFIVIMLAIMVISTVMDLTPTVLILTPVLMPLVKEAGIDPVYFGIMFIINCSISLITPPVGNVLNVVCGVAKLKFDDAVKGVAPYVMVLFMLLALFIFIPELITAPLKWMS</sequence>
<dbReference type="EMBL" id="WSGM01000007">
    <property type="protein sequence ID" value="KAE9731066.1"/>
    <property type="molecule type" value="Genomic_DNA"/>
</dbReference>
<dbReference type="NCBIfam" id="TIGR00786">
    <property type="entry name" value="dctM"/>
    <property type="match status" value="1"/>
</dbReference>
<feature type="transmembrane region" description="Helical" evidence="7">
    <location>
        <begin position="202"/>
        <end position="224"/>
    </location>
</feature>
<keyword evidence="2" id="KW-1003">Cell membrane</keyword>
<dbReference type="EMBL" id="AAAGZE010000025">
    <property type="protein sequence ID" value="EAC1532774.1"/>
    <property type="molecule type" value="Genomic_DNA"/>
</dbReference>
<evidence type="ECO:0000313" key="18">
    <source>
        <dbReference type="Proteomes" id="UP000382540"/>
    </source>
</evidence>
<evidence type="ECO:0000256" key="1">
    <source>
        <dbReference type="ARBA" id="ARBA00004429"/>
    </source>
</evidence>
<evidence type="ECO:0000256" key="2">
    <source>
        <dbReference type="ARBA" id="ARBA00022475"/>
    </source>
</evidence>
<evidence type="ECO:0000256" key="6">
    <source>
        <dbReference type="ARBA" id="ARBA00023136"/>
    </source>
</evidence>
<reference evidence="13" key="6">
    <citation type="submission" date="2019-12" db="EMBL/GenBank/DDBJ databases">
        <authorList>
            <consortium name="NCBI Pathogen Detection Project"/>
        </authorList>
    </citation>
    <scope>NUCLEOTIDE SEQUENCE</scope>
    <source>
        <strain evidence="14">C0382</strain>
        <strain evidence="13">EC00763</strain>
    </source>
</reference>
<dbReference type="GO" id="GO:0005886">
    <property type="term" value="C:plasma membrane"/>
    <property type="evidence" value="ECO:0007669"/>
    <property type="project" value="UniProtKB-SubCell"/>
</dbReference>
<feature type="transmembrane region" description="Helical" evidence="7">
    <location>
        <begin position="64"/>
        <end position="82"/>
    </location>
</feature>
<dbReference type="EMBL" id="DABBJX010000005">
    <property type="protein sequence ID" value="HAH4523741.1"/>
    <property type="molecule type" value="Genomic_DNA"/>
</dbReference>
<evidence type="ECO:0000313" key="15">
    <source>
        <dbReference type="EMBL" id="KAE9731066.1"/>
    </source>
</evidence>
<evidence type="ECO:0000313" key="21">
    <source>
        <dbReference type="Proteomes" id="UP000591371"/>
    </source>
</evidence>
<dbReference type="InterPro" id="IPR004681">
    <property type="entry name" value="TRAP_DctM"/>
</dbReference>
<protein>
    <recommendedName>
        <fullName evidence="7">TRAP transporter large permease protein</fullName>
    </recommendedName>
</protein>
<dbReference type="Proteomes" id="UP000591371">
    <property type="component" value="Unassembled WGS sequence"/>
</dbReference>
<dbReference type="Proteomes" id="UP000288730">
    <property type="component" value="Unassembled WGS sequence"/>
</dbReference>
<dbReference type="AlphaFoldDB" id="A0A2T8JJF1"/>
<reference evidence="10 21" key="4">
    <citation type="submission" date="2019-03" db="EMBL/GenBank/DDBJ databases">
        <authorList>
            <consortium name="GenomeTrakr network: Whole genome sequencing for foodborne pathogen traceback"/>
        </authorList>
    </citation>
    <scope>NUCLEOTIDE SEQUENCE [LARGE SCALE GENOMIC DNA]</scope>
    <source>
        <strain evidence="10 21">PSU-1190</strain>
    </source>
</reference>
<reference evidence="15 19" key="5">
    <citation type="submission" date="2019-10" db="EMBL/GenBank/DDBJ databases">
        <title>Antimicrobial-resistant enteric bacteria are widely distributed amongst people, animals and the environment in northern Tanzania.</title>
        <authorList>
            <person name="Subbiah M."/>
            <person name="Call D.R."/>
        </authorList>
    </citation>
    <scope>NUCLEOTIDE SEQUENCE [LARGE SCALE GENOMIC DNA]</scope>
    <source>
        <strain evidence="15 19">TzEc067</strain>
    </source>
</reference>